<protein>
    <submittedName>
        <fullName evidence="3">Magnesium chelatase subunit D</fullName>
    </submittedName>
</protein>
<name>A0A4V2S7H0_9PSEU</name>
<feature type="region of interest" description="Disordered" evidence="1">
    <location>
        <begin position="296"/>
        <end position="331"/>
    </location>
</feature>
<dbReference type="PANTHER" id="PTHR43473:SF2">
    <property type="entry name" value="MAGNESIUM-CHELATASE SUBUNIT CHLD, CHLOROPLASTIC"/>
    <property type="match status" value="1"/>
</dbReference>
<feature type="domain" description="ChlI/MoxR AAA lid" evidence="2">
    <location>
        <begin position="191"/>
        <end position="229"/>
    </location>
</feature>
<proteinExistence type="predicted"/>
<dbReference type="InterPro" id="IPR027417">
    <property type="entry name" value="P-loop_NTPase"/>
</dbReference>
<gene>
    <name evidence="3" type="ORF">EV192_104693</name>
</gene>
<reference evidence="3 4" key="1">
    <citation type="submission" date="2019-03" db="EMBL/GenBank/DDBJ databases">
        <title>Genomic Encyclopedia of Type Strains, Phase IV (KMG-IV): sequencing the most valuable type-strain genomes for metagenomic binning, comparative biology and taxonomic classification.</title>
        <authorList>
            <person name="Goeker M."/>
        </authorList>
    </citation>
    <scope>NUCLEOTIDE SEQUENCE [LARGE SCALE GENOMIC DNA]</scope>
    <source>
        <strain evidence="3 4">DSM 45934</strain>
    </source>
</reference>
<keyword evidence="4" id="KW-1185">Reference proteome</keyword>
<accession>A0A4V2S7H0</accession>
<dbReference type="OrthoDB" id="159280at2"/>
<dbReference type="SUPFAM" id="SSF52540">
    <property type="entry name" value="P-loop containing nucleoside triphosphate hydrolases"/>
    <property type="match status" value="1"/>
</dbReference>
<comment type="caution">
    <text evidence="3">The sequence shown here is derived from an EMBL/GenBank/DDBJ whole genome shotgun (WGS) entry which is preliminary data.</text>
</comment>
<dbReference type="PANTHER" id="PTHR43473">
    <property type="entry name" value="MAGNESIUM-CHELATASE SUBUNIT CHLD, CHLOROPLASTIC"/>
    <property type="match status" value="1"/>
</dbReference>
<dbReference type="InterPro" id="IPR041628">
    <property type="entry name" value="ChlI/MoxR_AAA_lid"/>
</dbReference>
<organism evidence="3 4">
    <name type="scientific">Actinocrispum wychmicini</name>
    <dbReference type="NCBI Taxonomy" id="1213861"/>
    <lineage>
        <taxon>Bacteria</taxon>
        <taxon>Bacillati</taxon>
        <taxon>Actinomycetota</taxon>
        <taxon>Actinomycetes</taxon>
        <taxon>Pseudonocardiales</taxon>
        <taxon>Pseudonocardiaceae</taxon>
        <taxon>Actinocrispum</taxon>
    </lineage>
</organism>
<dbReference type="EMBL" id="SLWS01000004">
    <property type="protein sequence ID" value="TCO59850.1"/>
    <property type="molecule type" value="Genomic_DNA"/>
</dbReference>
<dbReference type="Proteomes" id="UP000295680">
    <property type="component" value="Unassembled WGS sequence"/>
</dbReference>
<evidence type="ECO:0000256" key="1">
    <source>
        <dbReference type="SAM" id="MobiDB-lite"/>
    </source>
</evidence>
<evidence type="ECO:0000313" key="4">
    <source>
        <dbReference type="Proteomes" id="UP000295680"/>
    </source>
</evidence>
<dbReference type="Pfam" id="PF17863">
    <property type="entry name" value="AAA_lid_2"/>
    <property type="match status" value="1"/>
</dbReference>
<dbReference type="Gene3D" id="1.10.8.80">
    <property type="entry name" value="Magnesium chelatase subunit I, C-Terminal domain"/>
    <property type="match status" value="1"/>
</dbReference>
<sequence>MGSAADPLTRALTVLRCVAAEPGLGGVLLLDLDPSLLLPLGRWLADSLAGNVVLLGSSTTEEDLWLRTRLAGNEFSTSPGLLAEDPAVVVVPDLCRAGLPVTRAAVTLVGADCASAEVLGHSIRWRPRTRWLAAADRGEVGHLSPHLLDRFPIRVDAADLRECPPATSQILPARPLPMTPAAVAAVVATMEPGLSPRRELTLARVARALAAFDGADTVQPEHVAQAADLLGVTPRSDVPDDVVAEQIDPPVEPADGQESLGSIVDIPALDEPAIVPARYSGPAEVLAATAAFAEEPDRSLYPEDDPQSTPKVHSLRAPGQRRASAKRQQGHAIGVRTATRLHDLAIVATVLEAAKYQAVRRRHATGPRNRLIISPADLRRHRRRPQSGGVLVLVLDHSCRQGWDWSPAIAPYLRWAYEQNAAVSVIEFGHRATAAELNAERFRAASLLDPRLLGALNRLPGLASPLAHALDLALHELRGFTLRGRMSIDEAVLVVVTDGRGNVPLDASLRGRIAGRTGRLGITDALTVAAKVRTLARVRPVVITPGVDQYPELPYDLADAMGGKVIQPEPDR</sequence>
<dbReference type="RefSeq" id="WP_132118058.1">
    <property type="nucleotide sequence ID" value="NZ_SLWS01000004.1"/>
</dbReference>
<evidence type="ECO:0000259" key="2">
    <source>
        <dbReference type="Pfam" id="PF17863"/>
    </source>
</evidence>
<evidence type="ECO:0000313" key="3">
    <source>
        <dbReference type="EMBL" id="TCO59850.1"/>
    </source>
</evidence>
<dbReference type="AlphaFoldDB" id="A0A4V2S7H0"/>